<dbReference type="Proteomes" id="UP000054018">
    <property type="component" value="Unassembled WGS sequence"/>
</dbReference>
<sequence>MPSRALRAHRLPQRLDYNLVPAPIDISLTQVTEKSPLPAIIVTPSSPSVDTPQFYIAFLDSPKPSLRERILQYSPFQSTFPTKAKTAIVLILLLFIIISHLFFHLASHRPHFAFYKSSDLSSFRSDAHGSDGLSWDLMPFDFQSLWDISSVHEGARDGIVADLSHAIQR</sequence>
<feature type="transmembrane region" description="Helical" evidence="1">
    <location>
        <begin position="87"/>
        <end position="106"/>
    </location>
</feature>
<dbReference type="EMBL" id="KN833760">
    <property type="protein sequence ID" value="KIK20718.1"/>
    <property type="molecule type" value="Genomic_DNA"/>
</dbReference>
<reference evidence="3" key="2">
    <citation type="submission" date="2015-01" db="EMBL/GenBank/DDBJ databases">
        <title>Evolutionary Origins and Diversification of the Mycorrhizal Mutualists.</title>
        <authorList>
            <consortium name="DOE Joint Genome Institute"/>
            <consortium name="Mycorrhizal Genomics Consortium"/>
            <person name="Kohler A."/>
            <person name="Kuo A."/>
            <person name="Nagy L.G."/>
            <person name="Floudas D."/>
            <person name="Copeland A."/>
            <person name="Barry K.W."/>
            <person name="Cichocki N."/>
            <person name="Veneault-Fourrey C."/>
            <person name="LaButti K."/>
            <person name="Lindquist E.A."/>
            <person name="Lipzen A."/>
            <person name="Lundell T."/>
            <person name="Morin E."/>
            <person name="Murat C."/>
            <person name="Riley R."/>
            <person name="Ohm R."/>
            <person name="Sun H."/>
            <person name="Tunlid A."/>
            <person name="Henrissat B."/>
            <person name="Grigoriev I.V."/>
            <person name="Hibbett D.S."/>
            <person name="Martin F."/>
        </authorList>
    </citation>
    <scope>NUCLEOTIDE SEQUENCE [LARGE SCALE GENOMIC DNA]</scope>
    <source>
        <strain evidence="3">441</strain>
    </source>
</reference>
<keyword evidence="3" id="KW-1185">Reference proteome</keyword>
<organism evidence="2 3">
    <name type="scientific">Pisolithus microcarpus 441</name>
    <dbReference type="NCBI Taxonomy" id="765257"/>
    <lineage>
        <taxon>Eukaryota</taxon>
        <taxon>Fungi</taxon>
        <taxon>Dikarya</taxon>
        <taxon>Basidiomycota</taxon>
        <taxon>Agaricomycotina</taxon>
        <taxon>Agaricomycetes</taxon>
        <taxon>Agaricomycetidae</taxon>
        <taxon>Boletales</taxon>
        <taxon>Sclerodermatineae</taxon>
        <taxon>Pisolithaceae</taxon>
        <taxon>Pisolithus</taxon>
    </lineage>
</organism>
<dbReference type="OrthoDB" id="3259878at2759"/>
<name>A0A0C9ZLH1_9AGAM</name>
<evidence type="ECO:0000313" key="2">
    <source>
        <dbReference type="EMBL" id="KIK20718.1"/>
    </source>
</evidence>
<accession>A0A0C9ZLH1</accession>
<proteinExistence type="predicted"/>
<keyword evidence="1" id="KW-0472">Membrane</keyword>
<dbReference type="HOGENOM" id="CLU_112530_0_0_1"/>
<keyword evidence="1" id="KW-1133">Transmembrane helix</keyword>
<keyword evidence="1" id="KW-0812">Transmembrane</keyword>
<dbReference type="STRING" id="765257.A0A0C9ZLH1"/>
<dbReference type="AlphaFoldDB" id="A0A0C9ZLH1"/>
<protein>
    <submittedName>
        <fullName evidence="2">Uncharacterized protein</fullName>
    </submittedName>
</protein>
<evidence type="ECO:0000256" key="1">
    <source>
        <dbReference type="SAM" id="Phobius"/>
    </source>
</evidence>
<gene>
    <name evidence="2" type="ORF">PISMIDRAFT_682118</name>
</gene>
<evidence type="ECO:0000313" key="3">
    <source>
        <dbReference type="Proteomes" id="UP000054018"/>
    </source>
</evidence>
<reference evidence="2 3" key="1">
    <citation type="submission" date="2014-04" db="EMBL/GenBank/DDBJ databases">
        <authorList>
            <consortium name="DOE Joint Genome Institute"/>
            <person name="Kuo A."/>
            <person name="Kohler A."/>
            <person name="Costa M.D."/>
            <person name="Nagy L.G."/>
            <person name="Floudas D."/>
            <person name="Copeland A."/>
            <person name="Barry K.W."/>
            <person name="Cichocki N."/>
            <person name="Veneault-Fourrey C."/>
            <person name="LaButti K."/>
            <person name="Lindquist E.A."/>
            <person name="Lipzen A."/>
            <person name="Lundell T."/>
            <person name="Morin E."/>
            <person name="Murat C."/>
            <person name="Sun H."/>
            <person name="Tunlid A."/>
            <person name="Henrissat B."/>
            <person name="Grigoriev I.V."/>
            <person name="Hibbett D.S."/>
            <person name="Martin F."/>
            <person name="Nordberg H.P."/>
            <person name="Cantor M.N."/>
            <person name="Hua S.X."/>
        </authorList>
    </citation>
    <scope>NUCLEOTIDE SEQUENCE [LARGE SCALE GENOMIC DNA]</scope>
    <source>
        <strain evidence="2 3">441</strain>
    </source>
</reference>